<evidence type="ECO:0000256" key="1">
    <source>
        <dbReference type="SAM" id="MobiDB-lite"/>
    </source>
</evidence>
<name>A0A6A5ZST9_9PLEO</name>
<evidence type="ECO:0000313" key="3">
    <source>
        <dbReference type="EMBL" id="KAF2122772.1"/>
    </source>
</evidence>
<proteinExistence type="predicted"/>
<evidence type="ECO:0000256" key="2">
    <source>
        <dbReference type="SAM" id="Phobius"/>
    </source>
</evidence>
<organism evidence="3 4">
    <name type="scientific">Lophiotrema nucula</name>
    <dbReference type="NCBI Taxonomy" id="690887"/>
    <lineage>
        <taxon>Eukaryota</taxon>
        <taxon>Fungi</taxon>
        <taxon>Dikarya</taxon>
        <taxon>Ascomycota</taxon>
        <taxon>Pezizomycotina</taxon>
        <taxon>Dothideomycetes</taxon>
        <taxon>Pleosporomycetidae</taxon>
        <taxon>Pleosporales</taxon>
        <taxon>Lophiotremataceae</taxon>
        <taxon>Lophiotrema</taxon>
    </lineage>
</organism>
<feature type="transmembrane region" description="Helical" evidence="2">
    <location>
        <begin position="541"/>
        <end position="566"/>
    </location>
</feature>
<feature type="transmembrane region" description="Helical" evidence="2">
    <location>
        <begin position="129"/>
        <end position="151"/>
    </location>
</feature>
<sequence>MSAYERYRGQEEDDHQPLYDHYEADERHHELQYVHYDPYSRREPSRLPIPPPAPYTPSHTTIAEPYTKPTATKPRKAASRFSATWYLFFLVVLSTLLFVFTIWFVQAAFSGETGLRTSQVMSKLLKADVGGALSVLRIAQGLLTTFTVLALTNAFELLQWALSGRPRGIGFASFLGLSPTTSLLGVVAIAMSRVSRLPERVWGFTRVLLVVAIWVAGVVLFIRASVITAYDVTQTYDVTAGVGQFNGSYVSSYLDMLKGINPEYNYTIVPSEHLLNSYSLVGSSMHSMSVHPTSCQTCDSYLLPGGIYMTTPWPPEGHEEYPLIDINDAPALRVDFERGMDAKDGFTDEDCSTYGSPPFLIGIKLCVSKSNAFPGSLVAGVYVCNNGTENGACSRPEPMANITTTMSAYALSASVVSSRSNFSIMTVTGISQATQNTNIDIKAYRQALDWILNFTASGIPPPSSVAEHFWNAQDQISSPYWSAELTRTLQSTLTFPLWLFNPNNYGNIDLNDQQMSTNLPKEFYTKASLTRPFTKIVLDRGMLIAFIALEGLSLLFIWAVLVWLWVVNPELPQLSSYPLVDFAFKAKEQGHEGGGFGYGNGLVGADDKRIRRKLKDVRVTLRGGDTGFM</sequence>
<gene>
    <name evidence="3" type="ORF">BDV96DRAFT_639340</name>
</gene>
<reference evidence="3" key="1">
    <citation type="journal article" date="2020" name="Stud. Mycol.">
        <title>101 Dothideomycetes genomes: a test case for predicting lifestyles and emergence of pathogens.</title>
        <authorList>
            <person name="Haridas S."/>
            <person name="Albert R."/>
            <person name="Binder M."/>
            <person name="Bloem J."/>
            <person name="Labutti K."/>
            <person name="Salamov A."/>
            <person name="Andreopoulos B."/>
            <person name="Baker S."/>
            <person name="Barry K."/>
            <person name="Bills G."/>
            <person name="Bluhm B."/>
            <person name="Cannon C."/>
            <person name="Castanera R."/>
            <person name="Culley D."/>
            <person name="Daum C."/>
            <person name="Ezra D."/>
            <person name="Gonzalez J."/>
            <person name="Henrissat B."/>
            <person name="Kuo A."/>
            <person name="Liang C."/>
            <person name="Lipzen A."/>
            <person name="Lutzoni F."/>
            <person name="Magnuson J."/>
            <person name="Mondo S."/>
            <person name="Nolan M."/>
            <person name="Ohm R."/>
            <person name="Pangilinan J."/>
            <person name="Park H.-J."/>
            <person name="Ramirez L."/>
            <person name="Alfaro M."/>
            <person name="Sun H."/>
            <person name="Tritt A."/>
            <person name="Yoshinaga Y."/>
            <person name="Zwiers L.-H."/>
            <person name="Turgeon B."/>
            <person name="Goodwin S."/>
            <person name="Spatafora J."/>
            <person name="Crous P."/>
            <person name="Grigoriev I."/>
        </authorList>
    </citation>
    <scope>NUCLEOTIDE SEQUENCE</scope>
    <source>
        <strain evidence="3">CBS 627.86</strain>
    </source>
</reference>
<dbReference type="EMBL" id="ML977310">
    <property type="protein sequence ID" value="KAF2122772.1"/>
    <property type="molecule type" value="Genomic_DNA"/>
</dbReference>
<accession>A0A6A5ZST9</accession>
<dbReference type="OrthoDB" id="5139479at2759"/>
<dbReference type="AlphaFoldDB" id="A0A6A5ZST9"/>
<keyword evidence="4" id="KW-1185">Reference proteome</keyword>
<feature type="transmembrane region" description="Helical" evidence="2">
    <location>
        <begin position="85"/>
        <end position="109"/>
    </location>
</feature>
<feature type="transmembrane region" description="Helical" evidence="2">
    <location>
        <begin position="171"/>
        <end position="191"/>
    </location>
</feature>
<keyword evidence="2" id="KW-0472">Membrane</keyword>
<feature type="region of interest" description="Disordered" evidence="1">
    <location>
        <begin position="45"/>
        <end position="66"/>
    </location>
</feature>
<keyword evidence="2" id="KW-0812">Transmembrane</keyword>
<feature type="transmembrane region" description="Helical" evidence="2">
    <location>
        <begin position="203"/>
        <end position="222"/>
    </location>
</feature>
<evidence type="ECO:0000313" key="4">
    <source>
        <dbReference type="Proteomes" id="UP000799770"/>
    </source>
</evidence>
<protein>
    <submittedName>
        <fullName evidence="3">Uncharacterized protein</fullName>
    </submittedName>
</protein>
<dbReference type="Proteomes" id="UP000799770">
    <property type="component" value="Unassembled WGS sequence"/>
</dbReference>
<keyword evidence="2" id="KW-1133">Transmembrane helix</keyword>